<protein>
    <submittedName>
        <fullName evidence="1">Uncharacterized protein</fullName>
    </submittedName>
</protein>
<sequence>FWETHYIFNFESTWYADRTIKAVPVLFHNGLIDRDVITIVYIVMVDKSALNRKRLFNKLKEWKLSLAPFQIWTDFENCMII</sequence>
<dbReference type="EMBL" id="HACA01001965">
    <property type="protein sequence ID" value="CDW19326.1"/>
    <property type="molecule type" value="Transcribed_RNA"/>
</dbReference>
<organism evidence="1">
    <name type="scientific">Lepeophtheirus salmonis</name>
    <name type="common">Salmon louse</name>
    <name type="synonym">Caligus salmonis</name>
    <dbReference type="NCBI Taxonomy" id="72036"/>
    <lineage>
        <taxon>Eukaryota</taxon>
        <taxon>Metazoa</taxon>
        <taxon>Ecdysozoa</taxon>
        <taxon>Arthropoda</taxon>
        <taxon>Crustacea</taxon>
        <taxon>Multicrustacea</taxon>
        <taxon>Hexanauplia</taxon>
        <taxon>Copepoda</taxon>
        <taxon>Siphonostomatoida</taxon>
        <taxon>Caligidae</taxon>
        <taxon>Lepeophtheirus</taxon>
    </lineage>
</organism>
<proteinExistence type="predicted"/>
<dbReference type="AlphaFoldDB" id="A0A0K2T1F8"/>
<feature type="non-terminal residue" evidence="1">
    <location>
        <position position="1"/>
    </location>
</feature>
<name>A0A0K2T1F8_LEPSM</name>
<reference evidence="1" key="1">
    <citation type="submission" date="2014-05" db="EMBL/GenBank/DDBJ databases">
        <authorList>
            <person name="Chronopoulou M."/>
        </authorList>
    </citation>
    <scope>NUCLEOTIDE SEQUENCE</scope>
    <source>
        <tissue evidence="1">Whole organism</tissue>
    </source>
</reference>
<accession>A0A0K2T1F8</accession>
<evidence type="ECO:0000313" key="1">
    <source>
        <dbReference type="EMBL" id="CDW19326.1"/>
    </source>
</evidence>